<comment type="caution">
    <text evidence="2">The sequence shown here is derived from an EMBL/GenBank/DDBJ whole genome shotgun (WGS) entry which is preliminary data.</text>
</comment>
<sequence>MRSEGNRNLVILSRMIKARFSSFVCPVAPYVSYFSFTSCQWFVVFFCMLPNVKYKRSAGLEALHFQFILMFVNIQLV</sequence>
<protein>
    <submittedName>
        <fullName evidence="2">Uncharacterized protein</fullName>
    </submittedName>
</protein>
<evidence type="ECO:0000313" key="3">
    <source>
        <dbReference type="Proteomes" id="UP000050421"/>
    </source>
</evidence>
<gene>
    <name evidence="2" type="ORF">HLUCCX10_14945</name>
</gene>
<dbReference type="PATRIC" id="fig|1305737.6.peg.3735"/>
<dbReference type="AlphaFoldDB" id="A0A0P7Y500"/>
<proteinExistence type="predicted"/>
<evidence type="ECO:0000256" key="1">
    <source>
        <dbReference type="SAM" id="Phobius"/>
    </source>
</evidence>
<evidence type="ECO:0000313" key="2">
    <source>
        <dbReference type="EMBL" id="KPQ11896.1"/>
    </source>
</evidence>
<dbReference type="EMBL" id="LJXT01000117">
    <property type="protein sequence ID" value="KPQ11896.1"/>
    <property type="molecule type" value="Genomic_DNA"/>
</dbReference>
<keyword evidence="1" id="KW-0812">Transmembrane</keyword>
<dbReference type="Proteomes" id="UP000050421">
    <property type="component" value="Unassembled WGS sequence"/>
</dbReference>
<accession>A0A0P7Y500</accession>
<organism evidence="2 3">
    <name type="scientific">Algoriphagus marincola HL-49</name>
    <dbReference type="NCBI Taxonomy" id="1305737"/>
    <lineage>
        <taxon>Bacteria</taxon>
        <taxon>Pseudomonadati</taxon>
        <taxon>Bacteroidota</taxon>
        <taxon>Cytophagia</taxon>
        <taxon>Cytophagales</taxon>
        <taxon>Cyclobacteriaceae</taxon>
        <taxon>Algoriphagus</taxon>
    </lineage>
</organism>
<keyword evidence="1" id="KW-0472">Membrane</keyword>
<reference evidence="2 3" key="1">
    <citation type="submission" date="2015-09" db="EMBL/GenBank/DDBJ databases">
        <title>Identification and resolution of microdiversity through metagenomic sequencing of parallel consortia.</title>
        <authorList>
            <person name="Nelson W.C."/>
            <person name="Romine M.F."/>
            <person name="Lindemann S.R."/>
        </authorList>
    </citation>
    <scope>NUCLEOTIDE SEQUENCE [LARGE SCALE GENOMIC DNA]</scope>
    <source>
        <strain evidence="2">HL-49</strain>
    </source>
</reference>
<keyword evidence="1" id="KW-1133">Transmembrane helix</keyword>
<name>A0A0P7Y500_9BACT</name>
<feature type="transmembrane region" description="Helical" evidence="1">
    <location>
        <begin position="30"/>
        <end position="49"/>
    </location>
</feature>